<dbReference type="Proteomes" id="UP001415857">
    <property type="component" value="Unassembled WGS sequence"/>
</dbReference>
<protein>
    <submittedName>
        <fullName evidence="4">Uncharacterized protein</fullName>
    </submittedName>
</protein>
<gene>
    <name evidence="4" type="ORF">L1049_024751</name>
</gene>
<keyword evidence="3" id="KW-0472">Membrane</keyword>
<comment type="caution">
    <text evidence="4">The sequence shown here is derived from an EMBL/GenBank/DDBJ whole genome shotgun (WGS) entry which is preliminary data.</text>
</comment>
<evidence type="ECO:0000313" key="4">
    <source>
        <dbReference type="EMBL" id="KAK9285556.1"/>
    </source>
</evidence>
<evidence type="ECO:0000256" key="1">
    <source>
        <dbReference type="ARBA" id="ARBA00022842"/>
    </source>
</evidence>
<feature type="region of interest" description="Disordered" evidence="2">
    <location>
        <begin position="60"/>
        <end position="85"/>
    </location>
</feature>
<keyword evidence="1" id="KW-0460">Magnesium</keyword>
<dbReference type="PANTHER" id="PTHR24093">
    <property type="entry name" value="CATION TRANSPORTING ATPASE"/>
    <property type="match status" value="1"/>
</dbReference>
<dbReference type="AlphaFoldDB" id="A0AAP0S148"/>
<dbReference type="EMBL" id="JBBPBK010000005">
    <property type="protein sequence ID" value="KAK9285556.1"/>
    <property type="molecule type" value="Genomic_DNA"/>
</dbReference>
<evidence type="ECO:0000256" key="2">
    <source>
        <dbReference type="SAM" id="MobiDB-lite"/>
    </source>
</evidence>
<sequence length="269" mass="29506">MFQTSTTDSGCNDGGDSLHAGLLSTANSSSGTGKRRGFWHIVICVRLLISISKRPFDHHHGVSSPLSSSAVPPPPIDKQFSRTSSSSSQFVIDIRINSEIEEESPDEPEVDEQEQLRRIVQEKDLDSLRRFGGVKRVASVLGSNLDTGIDRPSELEVLRWNTEGFLHFFLEACNSYTILLLLLSAGLSFGNQMIDKGPKYGWHEGATILFAIFLLVTFPSVANFRHARKLEKKLLGCSPVGNSVSSLLVCWFVCKVGSVDRGGVIMVVP</sequence>
<keyword evidence="3" id="KW-0812">Transmembrane</keyword>
<dbReference type="GO" id="GO:0005388">
    <property type="term" value="F:P-type calcium transporter activity"/>
    <property type="evidence" value="ECO:0007669"/>
    <property type="project" value="TreeGrafter"/>
</dbReference>
<keyword evidence="5" id="KW-1185">Reference proteome</keyword>
<dbReference type="SUPFAM" id="SSF81665">
    <property type="entry name" value="Calcium ATPase, transmembrane domain M"/>
    <property type="match status" value="1"/>
</dbReference>
<name>A0AAP0S148_LIQFO</name>
<proteinExistence type="predicted"/>
<dbReference type="InterPro" id="IPR023298">
    <property type="entry name" value="ATPase_P-typ_TM_dom_sf"/>
</dbReference>
<feature type="transmembrane region" description="Helical" evidence="3">
    <location>
        <begin position="165"/>
        <end position="185"/>
    </location>
</feature>
<accession>A0AAP0S148</accession>
<keyword evidence="3" id="KW-1133">Transmembrane helix</keyword>
<evidence type="ECO:0000256" key="3">
    <source>
        <dbReference type="SAM" id="Phobius"/>
    </source>
</evidence>
<dbReference type="PANTHER" id="PTHR24093:SF454">
    <property type="entry name" value="CATION-TRANSPORTING P-TYPE ATPASE C-TERMINAL DOMAIN-CONTAINING PROTEIN"/>
    <property type="match status" value="1"/>
</dbReference>
<organism evidence="4 5">
    <name type="scientific">Liquidambar formosana</name>
    <name type="common">Formosan gum</name>
    <dbReference type="NCBI Taxonomy" id="63359"/>
    <lineage>
        <taxon>Eukaryota</taxon>
        <taxon>Viridiplantae</taxon>
        <taxon>Streptophyta</taxon>
        <taxon>Embryophyta</taxon>
        <taxon>Tracheophyta</taxon>
        <taxon>Spermatophyta</taxon>
        <taxon>Magnoliopsida</taxon>
        <taxon>eudicotyledons</taxon>
        <taxon>Gunneridae</taxon>
        <taxon>Pentapetalae</taxon>
        <taxon>Saxifragales</taxon>
        <taxon>Altingiaceae</taxon>
        <taxon>Liquidambar</taxon>
    </lineage>
</organism>
<reference evidence="4 5" key="1">
    <citation type="journal article" date="2024" name="Plant J.">
        <title>Genome sequences and population genomics reveal climatic adaptation and genomic divergence between two closely related sweetgum species.</title>
        <authorList>
            <person name="Xu W.Q."/>
            <person name="Ren C.Q."/>
            <person name="Zhang X.Y."/>
            <person name="Comes H.P."/>
            <person name="Liu X.H."/>
            <person name="Li Y.G."/>
            <person name="Kettle C.J."/>
            <person name="Jalonen R."/>
            <person name="Gaisberger H."/>
            <person name="Ma Y.Z."/>
            <person name="Qiu Y.X."/>
        </authorList>
    </citation>
    <scope>NUCLEOTIDE SEQUENCE [LARGE SCALE GENOMIC DNA]</scope>
    <source>
        <strain evidence="4">Hangzhou</strain>
    </source>
</reference>
<dbReference type="GO" id="GO:0005886">
    <property type="term" value="C:plasma membrane"/>
    <property type="evidence" value="ECO:0007669"/>
    <property type="project" value="TreeGrafter"/>
</dbReference>
<feature type="transmembrane region" description="Helical" evidence="3">
    <location>
        <begin position="205"/>
        <end position="224"/>
    </location>
</feature>
<evidence type="ECO:0000313" key="5">
    <source>
        <dbReference type="Proteomes" id="UP001415857"/>
    </source>
</evidence>